<proteinExistence type="predicted"/>
<evidence type="ECO:0000313" key="15">
    <source>
        <dbReference type="EMBL" id="CAB4971277.1"/>
    </source>
</evidence>
<gene>
    <name evidence="9" type="ORF">UFOPK1791_00204</name>
    <name evidence="10" type="ORF">UFOPK2312_00020</name>
    <name evidence="11" type="ORF">UFOPK2802_00345</name>
    <name evidence="12" type="ORF">UFOPK2982_00036</name>
    <name evidence="13" type="ORF">UFOPK3083_00163</name>
    <name evidence="14" type="ORF">UFOPK3783_00095</name>
    <name evidence="15" type="ORF">UFOPK3948_00128</name>
    <name evidence="16" type="ORF">UFOPK4113_00022</name>
    <name evidence="17" type="ORF">UFOPK4355_00096</name>
</gene>
<evidence type="ECO:0000313" key="10">
    <source>
        <dbReference type="EMBL" id="CAB4661524.1"/>
    </source>
</evidence>
<feature type="transmembrane region" description="Helical" evidence="7">
    <location>
        <begin position="112"/>
        <end position="131"/>
    </location>
</feature>
<dbReference type="Pfam" id="PF00528">
    <property type="entry name" value="BPD_transp_1"/>
    <property type="match status" value="1"/>
</dbReference>
<dbReference type="SUPFAM" id="SSF161098">
    <property type="entry name" value="MetI-like"/>
    <property type="match status" value="1"/>
</dbReference>
<evidence type="ECO:0000313" key="9">
    <source>
        <dbReference type="EMBL" id="CAB4585620.1"/>
    </source>
</evidence>
<feature type="transmembrane region" description="Helical" evidence="7">
    <location>
        <begin position="211"/>
        <end position="232"/>
    </location>
</feature>
<evidence type="ECO:0000259" key="8">
    <source>
        <dbReference type="PROSITE" id="PS50928"/>
    </source>
</evidence>
<feature type="transmembrane region" description="Helical" evidence="7">
    <location>
        <begin position="12"/>
        <end position="34"/>
    </location>
</feature>
<dbReference type="GO" id="GO:0055085">
    <property type="term" value="P:transmembrane transport"/>
    <property type="evidence" value="ECO:0007669"/>
    <property type="project" value="InterPro"/>
</dbReference>
<evidence type="ECO:0000256" key="1">
    <source>
        <dbReference type="ARBA" id="ARBA00004651"/>
    </source>
</evidence>
<evidence type="ECO:0000256" key="2">
    <source>
        <dbReference type="ARBA" id="ARBA00022448"/>
    </source>
</evidence>
<evidence type="ECO:0000313" key="12">
    <source>
        <dbReference type="EMBL" id="CAB4782552.1"/>
    </source>
</evidence>
<evidence type="ECO:0000313" key="14">
    <source>
        <dbReference type="EMBL" id="CAB4937491.1"/>
    </source>
</evidence>
<dbReference type="InterPro" id="IPR000515">
    <property type="entry name" value="MetI-like"/>
</dbReference>
<evidence type="ECO:0000313" key="11">
    <source>
        <dbReference type="EMBL" id="CAB4737801.1"/>
    </source>
</evidence>
<dbReference type="PROSITE" id="PS50928">
    <property type="entry name" value="ABC_TM1"/>
    <property type="match status" value="1"/>
</dbReference>
<dbReference type="InterPro" id="IPR035906">
    <property type="entry name" value="MetI-like_sf"/>
</dbReference>
<keyword evidence="4 7" id="KW-0812">Transmembrane</keyword>
<dbReference type="EMBL" id="CAFBOI010000006">
    <property type="protein sequence ID" value="CAB4971277.1"/>
    <property type="molecule type" value="Genomic_DNA"/>
</dbReference>
<accession>A0A6J6LLU3</accession>
<dbReference type="PANTHER" id="PTHR43227">
    <property type="entry name" value="BLL4140 PROTEIN"/>
    <property type="match status" value="1"/>
</dbReference>
<keyword evidence="3" id="KW-1003">Cell membrane</keyword>
<evidence type="ECO:0000256" key="3">
    <source>
        <dbReference type="ARBA" id="ARBA00022475"/>
    </source>
</evidence>
<evidence type="ECO:0000256" key="5">
    <source>
        <dbReference type="ARBA" id="ARBA00022989"/>
    </source>
</evidence>
<dbReference type="EMBL" id="CAEZUF010000009">
    <property type="protein sequence ID" value="CAB4585620.1"/>
    <property type="molecule type" value="Genomic_DNA"/>
</dbReference>
<evidence type="ECO:0000313" key="16">
    <source>
        <dbReference type="EMBL" id="CAB5006027.1"/>
    </source>
</evidence>
<protein>
    <submittedName>
        <fullName evidence="10">Unannotated protein</fullName>
    </submittedName>
</protein>
<feature type="domain" description="ABC transmembrane type-1" evidence="8">
    <location>
        <begin position="74"/>
        <end position="295"/>
    </location>
</feature>
<dbReference type="InterPro" id="IPR050809">
    <property type="entry name" value="UgpAE/MalFG_permease"/>
</dbReference>
<evidence type="ECO:0000313" key="17">
    <source>
        <dbReference type="EMBL" id="CAB5058470.1"/>
    </source>
</evidence>
<keyword evidence="6 7" id="KW-0472">Membrane</keyword>
<keyword evidence="5 7" id="KW-1133">Transmembrane helix</keyword>
<evidence type="ECO:0000256" key="6">
    <source>
        <dbReference type="ARBA" id="ARBA00023136"/>
    </source>
</evidence>
<feature type="transmembrane region" description="Helical" evidence="7">
    <location>
        <begin position="78"/>
        <end position="100"/>
    </location>
</feature>
<dbReference type="EMBL" id="CAFAAE010000002">
    <property type="protein sequence ID" value="CAB4782552.1"/>
    <property type="molecule type" value="Genomic_DNA"/>
</dbReference>
<keyword evidence="2" id="KW-0813">Transport</keyword>
<evidence type="ECO:0000256" key="4">
    <source>
        <dbReference type="ARBA" id="ARBA00022692"/>
    </source>
</evidence>
<dbReference type="EMBL" id="CAEZYX010000020">
    <property type="protein sequence ID" value="CAB4737801.1"/>
    <property type="molecule type" value="Genomic_DNA"/>
</dbReference>
<feature type="transmembrane region" description="Helical" evidence="7">
    <location>
        <begin position="274"/>
        <end position="296"/>
    </location>
</feature>
<reference evidence="10" key="1">
    <citation type="submission" date="2020-05" db="EMBL/GenBank/DDBJ databases">
        <authorList>
            <person name="Chiriac C."/>
            <person name="Salcher M."/>
            <person name="Ghai R."/>
            <person name="Kavagutti S V."/>
        </authorList>
    </citation>
    <scope>NUCLEOTIDE SEQUENCE</scope>
</reference>
<evidence type="ECO:0000256" key="7">
    <source>
        <dbReference type="SAM" id="Phobius"/>
    </source>
</evidence>
<dbReference type="CDD" id="cd06261">
    <property type="entry name" value="TM_PBP2"/>
    <property type="match status" value="1"/>
</dbReference>
<comment type="subcellular location">
    <subcellularLocation>
        <location evidence="1">Cell membrane</location>
        <topology evidence="1">Multi-pass membrane protein</topology>
    </subcellularLocation>
</comment>
<dbReference type="GO" id="GO:0005886">
    <property type="term" value="C:plasma membrane"/>
    <property type="evidence" value="ECO:0007669"/>
    <property type="project" value="UniProtKB-SubCell"/>
</dbReference>
<dbReference type="Gene3D" id="1.10.3720.10">
    <property type="entry name" value="MetI-like"/>
    <property type="match status" value="1"/>
</dbReference>
<dbReference type="EMBL" id="CAFAAT010000007">
    <property type="protein sequence ID" value="CAB4798088.1"/>
    <property type="molecule type" value="Genomic_DNA"/>
</dbReference>
<dbReference type="EMBL" id="CAFBNI010000004">
    <property type="protein sequence ID" value="CAB4937491.1"/>
    <property type="molecule type" value="Genomic_DNA"/>
</dbReference>
<dbReference type="AlphaFoldDB" id="A0A6J6LLU3"/>
<dbReference type="PANTHER" id="PTHR43227:SF11">
    <property type="entry name" value="BLL4140 PROTEIN"/>
    <property type="match status" value="1"/>
</dbReference>
<dbReference type="EMBL" id="CAFBQT010000005">
    <property type="protein sequence ID" value="CAB5058470.1"/>
    <property type="molecule type" value="Genomic_DNA"/>
</dbReference>
<name>A0A6J6LLU3_9ZZZZ</name>
<dbReference type="EMBL" id="CAFBPL010000001">
    <property type="protein sequence ID" value="CAB5006027.1"/>
    <property type="molecule type" value="Genomic_DNA"/>
</dbReference>
<evidence type="ECO:0000313" key="13">
    <source>
        <dbReference type="EMBL" id="CAB4798088.1"/>
    </source>
</evidence>
<sequence length="306" mass="33989">MAKSGLKRDQQRFTYLLLLPALLTIIIFTSLPALTTLSYSFFHWTGFQRGGFAGTENFRRLFAFPFRDSLFMAMRHNVLVFIGILIIQTSLGILIAYALYRLKRGQRFYRTVIFLPVIFSLVIVGYMWQAMLDPFYGPINYLLHKVGWDSLALTWLGSTATALPTLVFINLWRWVGFPAIIFLAGLNAINSEYLEAAKIDGASEGQIFRKIMFPLLAPSMTIVTVLTFIGAFEWFDLPYVLGGSSGSPAGATDTLALMFYRLSFGSVDSGANEIGIGAALGVLIFTVVGIGAGFGSKYLRSREVQM</sequence>
<organism evidence="10">
    <name type="scientific">freshwater metagenome</name>
    <dbReference type="NCBI Taxonomy" id="449393"/>
    <lineage>
        <taxon>unclassified sequences</taxon>
        <taxon>metagenomes</taxon>
        <taxon>ecological metagenomes</taxon>
    </lineage>
</organism>
<dbReference type="EMBL" id="CAEZWY010000001">
    <property type="protein sequence ID" value="CAB4661524.1"/>
    <property type="molecule type" value="Genomic_DNA"/>
</dbReference>